<dbReference type="RefSeq" id="XP_024575655.1">
    <property type="nucleotide sequence ID" value="XM_024724817.1"/>
</dbReference>
<organism evidence="1 2">
    <name type="scientific">Plasmopara halstedii</name>
    <name type="common">Downy mildew of sunflower</name>
    <dbReference type="NCBI Taxonomy" id="4781"/>
    <lineage>
        <taxon>Eukaryota</taxon>
        <taxon>Sar</taxon>
        <taxon>Stramenopiles</taxon>
        <taxon>Oomycota</taxon>
        <taxon>Peronosporomycetes</taxon>
        <taxon>Peronosporales</taxon>
        <taxon>Peronosporaceae</taxon>
        <taxon>Plasmopara</taxon>
    </lineage>
</organism>
<sequence length="65" mass="7074">MVMVKPIEFSTLMCPALASFKTCGLTPRVSTTPEADTGHCHTCSQHNLLSSQNASRPTDELVIRL</sequence>
<proteinExistence type="predicted"/>
<keyword evidence="2" id="KW-1185">Reference proteome</keyword>
<reference evidence="2" key="1">
    <citation type="submission" date="2014-09" db="EMBL/GenBank/DDBJ databases">
        <authorList>
            <person name="Sharma Rahul"/>
            <person name="Thines Marco"/>
        </authorList>
    </citation>
    <scope>NUCLEOTIDE SEQUENCE [LARGE SCALE GENOMIC DNA]</scope>
</reference>
<dbReference type="GeneID" id="36404391"/>
<evidence type="ECO:0000313" key="1">
    <source>
        <dbReference type="EMBL" id="CEG39286.1"/>
    </source>
</evidence>
<dbReference type="Proteomes" id="UP000054928">
    <property type="component" value="Unassembled WGS sequence"/>
</dbReference>
<protein>
    <submittedName>
        <fullName evidence="1">Uncharacterized protein</fullName>
    </submittedName>
</protein>
<evidence type="ECO:0000313" key="2">
    <source>
        <dbReference type="Proteomes" id="UP000054928"/>
    </source>
</evidence>
<accession>A0A0P1AFS5</accession>
<dbReference type="EMBL" id="CCYD01000409">
    <property type="protein sequence ID" value="CEG39286.1"/>
    <property type="molecule type" value="Genomic_DNA"/>
</dbReference>
<dbReference type="AlphaFoldDB" id="A0A0P1AFS5"/>
<name>A0A0P1AFS5_PLAHL</name>